<sequence length="292" mass="33787">MKSRTESDMMNLILTTAKEDERVRAVILNGSRANPNVKKDVFQDYDIVYVVREIESFTCDHSWVDVFGERVMMQMPEEKVLPPADGHGRFAYLMQFMDGNRIDLTLIPAEKMVELRAPDSLSVLLLDKDGLIGSFPPASDRDYLIKKPSAKEYEDLCNEFWWITMNISKGLWRRELTYAMFMHEQINRNVLITMLEWKAGIGTDFTKSAGKAGKYLPDFLPADEWEQFQATYSDAEFEHIWEALFTMCPLFRKAAVEIAEKLGFEYPFEDDKRVTAFLMHVRSLPADAPSIY</sequence>
<dbReference type="GO" id="GO:0016779">
    <property type="term" value="F:nucleotidyltransferase activity"/>
    <property type="evidence" value="ECO:0007669"/>
    <property type="project" value="UniProtKB-KW"/>
</dbReference>
<keyword evidence="1" id="KW-0808">Transferase</keyword>
<name>A0A0M0GKG8_SPOGL</name>
<proteinExistence type="predicted"/>
<evidence type="ECO:0000313" key="1">
    <source>
        <dbReference type="EMBL" id="KON89931.1"/>
    </source>
</evidence>
<dbReference type="PIRSF" id="PIRSF000812">
    <property type="entry name" value="AAD"/>
    <property type="match status" value="1"/>
</dbReference>
<comment type="caution">
    <text evidence="1">The sequence shown here is derived from an EMBL/GenBank/DDBJ whole genome shotgun (WGS) entry which is preliminary data.</text>
</comment>
<dbReference type="RefSeq" id="WP_053437296.1">
    <property type="nucleotide sequence ID" value="NZ_LGUF01000007.1"/>
</dbReference>
<dbReference type="SUPFAM" id="SSF81631">
    <property type="entry name" value="PAP/OAS1 substrate-binding domain"/>
    <property type="match status" value="1"/>
</dbReference>
<organism evidence="1 2">
    <name type="scientific">Sporosarcina globispora</name>
    <name type="common">Bacillus globisporus</name>
    <dbReference type="NCBI Taxonomy" id="1459"/>
    <lineage>
        <taxon>Bacteria</taxon>
        <taxon>Bacillati</taxon>
        <taxon>Bacillota</taxon>
        <taxon>Bacilli</taxon>
        <taxon>Bacillales</taxon>
        <taxon>Caryophanaceae</taxon>
        <taxon>Sporosarcina</taxon>
    </lineage>
</organism>
<dbReference type="InterPro" id="IPR043519">
    <property type="entry name" value="NT_sf"/>
</dbReference>
<dbReference type="STRING" id="1459.AF332_25975"/>
<dbReference type="EMBL" id="LGUF01000007">
    <property type="protein sequence ID" value="KON89931.1"/>
    <property type="molecule type" value="Genomic_DNA"/>
</dbReference>
<dbReference type="InterPro" id="IPR007530">
    <property type="entry name" value="Aminoglycoside_adenylylTfrase"/>
</dbReference>
<accession>A0A0M0GKG8</accession>
<evidence type="ECO:0000313" key="2">
    <source>
        <dbReference type="Proteomes" id="UP000037109"/>
    </source>
</evidence>
<dbReference type="AlphaFoldDB" id="A0A0M0GKG8"/>
<dbReference type="PATRIC" id="fig|1459.3.peg.5708"/>
<dbReference type="Gene3D" id="3.30.460.10">
    <property type="entry name" value="Beta Polymerase, domain 2"/>
    <property type="match status" value="1"/>
</dbReference>
<dbReference type="Gene3D" id="1.20.120.330">
    <property type="entry name" value="Nucleotidyltransferases domain 2"/>
    <property type="match status" value="1"/>
</dbReference>
<dbReference type="Pfam" id="PF04439">
    <property type="entry name" value="Adenyl_transf"/>
    <property type="match status" value="1"/>
</dbReference>
<dbReference type="SUPFAM" id="SSF81301">
    <property type="entry name" value="Nucleotidyltransferase"/>
    <property type="match status" value="1"/>
</dbReference>
<dbReference type="OrthoDB" id="9776406at2"/>
<dbReference type="Proteomes" id="UP000037109">
    <property type="component" value="Unassembled WGS sequence"/>
</dbReference>
<keyword evidence="1" id="KW-0548">Nucleotidyltransferase</keyword>
<keyword evidence="2" id="KW-1185">Reference proteome</keyword>
<reference evidence="2" key="1">
    <citation type="submission" date="2015-07" db="EMBL/GenBank/DDBJ databases">
        <title>Fjat-10036 dsm4.</title>
        <authorList>
            <person name="Liu B."/>
            <person name="Wang J."/>
            <person name="Zhu Y."/>
            <person name="Liu G."/>
            <person name="Chen Q."/>
            <person name="Chen Z."/>
            <person name="Lan J."/>
            <person name="Che J."/>
            <person name="Ge C."/>
            <person name="Shi H."/>
            <person name="Pan Z."/>
            <person name="Liu X."/>
        </authorList>
    </citation>
    <scope>NUCLEOTIDE SEQUENCE [LARGE SCALE GENOMIC DNA]</scope>
    <source>
        <strain evidence="2">DSM 4</strain>
    </source>
</reference>
<gene>
    <name evidence="1" type="ORF">AF332_25975</name>
</gene>
<protein>
    <submittedName>
        <fullName evidence="1">Aminoglycoside adenylyltransferase</fullName>
    </submittedName>
</protein>